<evidence type="ECO:0000256" key="3">
    <source>
        <dbReference type="ARBA" id="ARBA00022490"/>
    </source>
</evidence>
<feature type="binding site" evidence="14">
    <location>
        <position position="169"/>
    </location>
    <ligand>
        <name>Zn(2+)</name>
        <dbReference type="ChEBI" id="CHEBI:29105"/>
        <label>2</label>
    </ligand>
</feature>
<evidence type="ECO:0000256" key="9">
    <source>
        <dbReference type="ARBA" id="ARBA00023016"/>
    </source>
</evidence>
<feature type="binding site" evidence="14">
    <location>
        <position position="205"/>
    </location>
    <ligand>
        <name>Zn(2+)</name>
        <dbReference type="ChEBI" id="CHEBI:29105"/>
        <label>1</label>
    </ligand>
</feature>
<evidence type="ECO:0000256" key="1">
    <source>
        <dbReference type="ARBA" id="ARBA00004496"/>
    </source>
</evidence>
<dbReference type="PROSITE" id="PS51188">
    <property type="entry name" value="ZF_CR"/>
    <property type="match status" value="1"/>
</dbReference>
<reference evidence="18" key="2">
    <citation type="journal article" date="2018" name="ISME J.">
        <title>A dynamic microbial community with high functional redundancy inhabits the cold, oxic subseafloor aquifer.</title>
        <authorList>
            <person name="Tully B.J."/>
            <person name="Wheat C.G."/>
            <person name="Glazer B.T."/>
            <person name="Huber J.A."/>
        </authorList>
    </citation>
    <scope>NUCLEOTIDE SEQUENCE</scope>
    <source>
        <strain evidence="18">NORP83</strain>
    </source>
</reference>
<feature type="binding site" evidence="14">
    <location>
        <position position="166"/>
    </location>
    <ligand>
        <name>Zn(2+)</name>
        <dbReference type="ChEBI" id="CHEBI:29105"/>
        <label>2</label>
    </ligand>
</feature>
<evidence type="ECO:0000256" key="6">
    <source>
        <dbReference type="ARBA" id="ARBA00022737"/>
    </source>
</evidence>
<dbReference type="InterPro" id="IPR001623">
    <property type="entry name" value="DnaJ_domain"/>
</dbReference>
<feature type="binding site" evidence="14">
    <location>
        <position position="149"/>
    </location>
    <ligand>
        <name>Zn(2+)</name>
        <dbReference type="ChEBI" id="CHEBI:29105"/>
        <label>1</label>
    </ligand>
</feature>
<keyword evidence="5 14" id="KW-0479">Metal-binding</keyword>
<protein>
    <recommendedName>
        <fullName evidence="13 14">Chaperone protein DnaJ</fullName>
    </recommendedName>
</protein>
<feature type="binding site" evidence="14">
    <location>
        <position position="191"/>
    </location>
    <ligand>
        <name>Zn(2+)</name>
        <dbReference type="ChEBI" id="CHEBI:29105"/>
        <label>2</label>
    </ligand>
</feature>
<evidence type="ECO:0000256" key="5">
    <source>
        <dbReference type="ARBA" id="ARBA00022723"/>
    </source>
</evidence>
<dbReference type="PANTHER" id="PTHR43096:SF48">
    <property type="entry name" value="CHAPERONE PROTEIN DNAJ"/>
    <property type="match status" value="1"/>
</dbReference>
<feature type="repeat" description="CXXCXGXG motif" evidence="14">
    <location>
        <begin position="202"/>
        <end position="209"/>
    </location>
</feature>
<dbReference type="GO" id="GO:0005737">
    <property type="term" value="C:cytoplasm"/>
    <property type="evidence" value="ECO:0007669"/>
    <property type="project" value="UniProtKB-SubCell"/>
</dbReference>
<dbReference type="InterPro" id="IPR001305">
    <property type="entry name" value="HSP_DnaJ_Cys-rich_dom"/>
</dbReference>
<comment type="domain">
    <text evidence="14">The J domain is necessary and sufficient to stimulate DnaK ATPase activity. Zinc center 1 plays an important role in the autonomous, DnaK-independent chaperone activity of DnaJ. Zinc center 2 is essential for interaction with DnaK and for DnaJ activity.</text>
</comment>
<dbReference type="PROSITE" id="PS50076">
    <property type="entry name" value="DNAJ_2"/>
    <property type="match status" value="1"/>
</dbReference>
<dbReference type="GO" id="GO:0005524">
    <property type="term" value="F:ATP binding"/>
    <property type="evidence" value="ECO:0007669"/>
    <property type="project" value="InterPro"/>
</dbReference>
<feature type="zinc finger region" description="CR-type" evidence="15">
    <location>
        <begin position="136"/>
        <end position="214"/>
    </location>
</feature>
<dbReference type="SUPFAM" id="SSF46565">
    <property type="entry name" value="Chaperone J-domain"/>
    <property type="match status" value="1"/>
</dbReference>
<dbReference type="InterPro" id="IPR036410">
    <property type="entry name" value="HSP_DnaJ_Cys-rich_dom_sf"/>
</dbReference>
<evidence type="ECO:0000259" key="16">
    <source>
        <dbReference type="PROSITE" id="PS50076"/>
    </source>
</evidence>
<dbReference type="Gene3D" id="1.10.287.110">
    <property type="entry name" value="DnaJ domain"/>
    <property type="match status" value="1"/>
</dbReference>
<evidence type="ECO:0000256" key="7">
    <source>
        <dbReference type="ARBA" id="ARBA00022771"/>
    </source>
</evidence>
<evidence type="ECO:0000313" key="18">
    <source>
        <dbReference type="EMBL" id="PCI97987.1"/>
    </source>
</evidence>
<dbReference type="AlphaFoldDB" id="A0A2A4YUL8"/>
<dbReference type="GO" id="GO:0042026">
    <property type="term" value="P:protein refolding"/>
    <property type="evidence" value="ECO:0007669"/>
    <property type="project" value="TreeGrafter"/>
</dbReference>
<keyword evidence="9 14" id="KW-0346">Stress response</keyword>
<feature type="binding site" evidence="14">
    <location>
        <position position="202"/>
    </location>
    <ligand>
        <name>Zn(2+)</name>
        <dbReference type="ChEBI" id="CHEBI:29105"/>
        <label>1</label>
    </ligand>
</feature>
<dbReference type="Gene3D" id="2.60.260.20">
    <property type="entry name" value="Urease metallochaperone UreE, N-terminal domain"/>
    <property type="match status" value="2"/>
</dbReference>
<keyword evidence="8 14" id="KW-0862">Zinc</keyword>
<dbReference type="CDD" id="cd10747">
    <property type="entry name" value="DnaJ_C"/>
    <property type="match status" value="1"/>
</dbReference>
<comment type="similarity">
    <text evidence="12 14">Belongs to the DnaJ family.</text>
</comment>
<accession>A0A2A4YUL8</accession>
<feature type="domain" description="J" evidence="16">
    <location>
        <begin position="5"/>
        <end position="70"/>
    </location>
</feature>
<sequence>MSKRDFYEVLGVDKAADEKALKSAYRKKAMQFHPDRNPDDEEAAEKFRETAEAYDILKDAQKKAAYDQYGHAAFEQGGMGGGQAGGFGGFGGGMGDIFEDIFGDFMGGGRQRQRGPERGSDLRYNMEILLQDAFDGKKVEIEVPVAATCDDCKGSGAEAGTEPETCTTCAGHGKVRVQQGFFTIERACHVCSGRGEIIKTPCGSCRGEGKIDDIRNLDVTIPAGVEDGTRIRLTGEGEGGTKGGPNGDLYIFISIATHEFYQREASNLYCRVPITFTEATLGGEMEIPTLEGTTAKVKIPAGTQTGKQFRLKAKGMPVLRSKNAGDLYILVSVETPQNLNKRQRELLREFAEISGENAKNTNPESFGFFARMKDMLGKG</sequence>
<dbReference type="FunFam" id="1.10.287.110:FF:000034">
    <property type="entry name" value="Chaperone protein DnaJ"/>
    <property type="match status" value="1"/>
</dbReference>
<dbReference type="FunFam" id="2.10.230.10:FF:000002">
    <property type="entry name" value="Molecular chaperone DnaJ"/>
    <property type="match status" value="1"/>
</dbReference>
<feature type="repeat" description="CXXCXGXG motif" evidence="14">
    <location>
        <begin position="166"/>
        <end position="173"/>
    </location>
</feature>
<feature type="binding site" evidence="14">
    <location>
        <position position="188"/>
    </location>
    <ligand>
        <name>Zn(2+)</name>
        <dbReference type="ChEBI" id="CHEBI:29105"/>
        <label>2</label>
    </ligand>
</feature>
<comment type="subunit">
    <text evidence="2 14">Homodimer.</text>
</comment>
<feature type="repeat" description="CXXCXGXG motif" evidence="14">
    <location>
        <begin position="188"/>
        <end position="195"/>
    </location>
</feature>
<feature type="domain" description="CR-type" evidence="17">
    <location>
        <begin position="136"/>
        <end position="214"/>
    </location>
</feature>
<dbReference type="PRINTS" id="PR00625">
    <property type="entry name" value="JDOMAIN"/>
</dbReference>
<comment type="subcellular location">
    <subcellularLocation>
        <location evidence="1 14">Cytoplasm</location>
    </subcellularLocation>
</comment>
<dbReference type="GO" id="GO:0051082">
    <property type="term" value="F:unfolded protein binding"/>
    <property type="evidence" value="ECO:0007669"/>
    <property type="project" value="UniProtKB-UniRule"/>
</dbReference>
<dbReference type="GO" id="GO:0031072">
    <property type="term" value="F:heat shock protein binding"/>
    <property type="evidence" value="ECO:0007669"/>
    <property type="project" value="InterPro"/>
</dbReference>
<dbReference type="InterPro" id="IPR036869">
    <property type="entry name" value="J_dom_sf"/>
</dbReference>
<dbReference type="Pfam" id="PF01556">
    <property type="entry name" value="DnaJ_C"/>
    <property type="match status" value="1"/>
</dbReference>
<keyword evidence="4 14" id="KW-0235">DNA replication</keyword>
<dbReference type="HAMAP" id="MF_01152">
    <property type="entry name" value="DnaJ"/>
    <property type="match status" value="1"/>
</dbReference>
<dbReference type="SMART" id="SM00271">
    <property type="entry name" value="DnaJ"/>
    <property type="match status" value="1"/>
</dbReference>
<comment type="caution">
    <text evidence="18">The sequence shown here is derived from an EMBL/GenBank/DDBJ whole genome shotgun (WGS) entry which is preliminary data.</text>
</comment>
<gene>
    <name evidence="14 18" type="primary">dnaJ</name>
    <name evidence="18" type="ORF">COB13_14810</name>
</gene>
<evidence type="ECO:0000256" key="13">
    <source>
        <dbReference type="ARBA" id="ARBA00067609"/>
    </source>
</evidence>
<evidence type="ECO:0000256" key="8">
    <source>
        <dbReference type="ARBA" id="ARBA00022833"/>
    </source>
</evidence>
<dbReference type="Gene3D" id="2.10.230.10">
    <property type="entry name" value="Heat shock protein DnaJ, cysteine-rich domain"/>
    <property type="match status" value="1"/>
</dbReference>
<dbReference type="NCBIfam" id="TIGR02349">
    <property type="entry name" value="DnaJ_bact"/>
    <property type="match status" value="1"/>
</dbReference>
<dbReference type="SUPFAM" id="SSF57938">
    <property type="entry name" value="DnaJ/Hsp40 cysteine-rich domain"/>
    <property type="match status" value="1"/>
</dbReference>
<evidence type="ECO:0000256" key="10">
    <source>
        <dbReference type="ARBA" id="ARBA00023186"/>
    </source>
</evidence>
<dbReference type="CDD" id="cd06257">
    <property type="entry name" value="DnaJ"/>
    <property type="match status" value="1"/>
</dbReference>
<dbReference type="EMBL" id="NVUS01000025">
    <property type="protein sequence ID" value="PCI97987.1"/>
    <property type="molecule type" value="Genomic_DNA"/>
</dbReference>
<dbReference type="Pfam" id="PF00684">
    <property type="entry name" value="DnaJ_CXXCXGXG"/>
    <property type="match status" value="1"/>
</dbReference>
<keyword evidence="6 14" id="KW-0677">Repeat</keyword>
<comment type="cofactor">
    <cofactor evidence="14">
        <name>Zn(2+)</name>
        <dbReference type="ChEBI" id="CHEBI:29105"/>
    </cofactor>
    <text evidence="14">Binds 2 Zn(2+) ions per monomer.</text>
</comment>
<proteinExistence type="inferred from homology"/>
<dbReference type="GO" id="GO:0008270">
    <property type="term" value="F:zinc ion binding"/>
    <property type="evidence" value="ECO:0007669"/>
    <property type="project" value="UniProtKB-UniRule"/>
</dbReference>
<evidence type="ECO:0000256" key="15">
    <source>
        <dbReference type="PROSITE-ProRule" id="PRU00546"/>
    </source>
</evidence>
<dbReference type="SUPFAM" id="SSF49493">
    <property type="entry name" value="HSP40/DnaJ peptide-binding domain"/>
    <property type="match status" value="2"/>
</dbReference>
<reference key="1">
    <citation type="submission" date="2017-08" db="EMBL/GenBank/DDBJ databases">
        <title>A dynamic microbial community with high functional redundancy inhabits the cold, oxic subseafloor aquifer.</title>
        <authorList>
            <person name="Tully B.J."/>
            <person name="Wheat C.G."/>
            <person name="Glazer B.T."/>
            <person name="Huber J.A."/>
        </authorList>
    </citation>
    <scope>NUCLEOTIDE SEQUENCE [LARGE SCALE GENOMIC DNA]</scope>
</reference>
<keyword evidence="3 14" id="KW-0963">Cytoplasm</keyword>
<feature type="repeat" description="CXXCXGXG motif" evidence="14">
    <location>
        <begin position="149"/>
        <end position="156"/>
    </location>
</feature>
<evidence type="ECO:0000256" key="12">
    <source>
        <dbReference type="ARBA" id="ARBA00061004"/>
    </source>
</evidence>
<name>A0A2A4YUL8_9PROT</name>
<organism evidence="18">
    <name type="scientific">OCS116 cluster bacterium</name>
    <dbReference type="NCBI Taxonomy" id="2030921"/>
    <lineage>
        <taxon>Bacteria</taxon>
        <taxon>Pseudomonadati</taxon>
        <taxon>Pseudomonadota</taxon>
        <taxon>Alphaproteobacteria</taxon>
        <taxon>OCS116 cluster</taxon>
    </lineage>
</organism>
<dbReference type="GO" id="GO:0009408">
    <property type="term" value="P:response to heat"/>
    <property type="evidence" value="ECO:0007669"/>
    <property type="project" value="InterPro"/>
</dbReference>
<dbReference type="InterPro" id="IPR012724">
    <property type="entry name" value="DnaJ"/>
</dbReference>
<dbReference type="PANTHER" id="PTHR43096">
    <property type="entry name" value="DNAJ HOMOLOG 1, MITOCHONDRIAL-RELATED"/>
    <property type="match status" value="1"/>
</dbReference>
<dbReference type="InterPro" id="IPR008971">
    <property type="entry name" value="HSP40/DnaJ_pept-bd"/>
</dbReference>
<evidence type="ECO:0000256" key="4">
    <source>
        <dbReference type="ARBA" id="ARBA00022705"/>
    </source>
</evidence>
<evidence type="ECO:0000259" key="17">
    <source>
        <dbReference type="PROSITE" id="PS51188"/>
    </source>
</evidence>
<dbReference type="FunFam" id="2.60.260.20:FF:000004">
    <property type="entry name" value="Molecular chaperone DnaJ"/>
    <property type="match status" value="1"/>
</dbReference>
<keyword evidence="7 14" id="KW-0863">Zinc-finger</keyword>
<comment type="function">
    <text evidence="11 14">Participates actively in the response to hyperosmotic and heat shock by preventing the aggregation of stress-denatured proteins and by disaggregating proteins, also in an autonomous, DnaK-independent fashion. Unfolded proteins bind initially to DnaJ; upon interaction with the DnaJ-bound protein, DnaK hydrolyzes its bound ATP, resulting in the formation of a stable complex. GrpE releases ADP from DnaK; ATP binding to DnaK triggers the release of the substrate protein, thus completing the reaction cycle. Several rounds of ATP-dependent interactions between DnaJ, DnaK and GrpE are required for fully efficient folding. Also involved, together with DnaK and GrpE, in the DNA replication of plasmids through activation of initiation proteins.</text>
</comment>
<evidence type="ECO:0000256" key="11">
    <source>
        <dbReference type="ARBA" id="ARBA00053423"/>
    </source>
</evidence>
<dbReference type="InterPro" id="IPR002939">
    <property type="entry name" value="DnaJ_C"/>
</dbReference>
<dbReference type="GO" id="GO:0006260">
    <property type="term" value="P:DNA replication"/>
    <property type="evidence" value="ECO:0007669"/>
    <property type="project" value="UniProtKB-KW"/>
</dbReference>
<dbReference type="Pfam" id="PF00226">
    <property type="entry name" value="DnaJ"/>
    <property type="match status" value="1"/>
</dbReference>
<evidence type="ECO:0000256" key="2">
    <source>
        <dbReference type="ARBA" id="ARBA00011738"/>
    </source>
</evidence>
<evidence type="ECO:0000256" key="14">
    <source>
        <dbReference type="HAMAP-Rule" id="MF_01152"/>
    </source>
</evidence>
<keyword evidence="10 14" id="KW-0143">Chaperone</keyword>
<feature type="binding site" evidence="14">
    <location>
        <position position="152"/>
    </location>
    <ligand>
        <name>Zn(2+)</name>
        <dbReference type="ChEBI" id="CHEBI:29105"/>
        <label>1</label>
    </ligand>
</feature>
<dbReference type="NCBIfam" id="NF008035">
    <property type="entry name" value="PRK10767.1"/>
    <property type="match status" value="1"/>
</dbReference>